<gene>
    <name evidence="1" type="ORF">S01H4_51796</name>
</gene>
<organism evidence="1">
    <name type="scientific">marine sediment metagenome</name>
    <dbReference type="NCBI Taxonomy" id="412755"/>
    <lineage>
        <taxon>unclassified sequences</taxon>
        <taxon>metagenomes</taxon>
        <taxon>ecological metagenomes</taxon>
    </lineage>
</organism>
<sequence length="116" mass="14019">ESKSLVVLAFRNNPTLEEIHGGEEKEIPENVSRIKQREMKEIMKYAVDQINFLLWLKKNRETVYKFLVKLELSMTNDWDNPKNPWIMYKQLIKKEFKKNEDWKVVYKGIYPIKQGE</sequence>
<name>X1DI25_9ZZZZ</name>
<dbReference type="AlphaFoldDB" id="X1DI25"/>
<accession>X1DI25</accession>
<feature type="non-terminal residue" evidence="1">
    <location>
        <position position="1"/>
    </location>
</feature>
<evidence type="ECO:0000313" key="1">
    <source>
        <dbReference type="EMBL" id="GAH07945.1"/>
    </source>
</evidence>
<proteinExistence type="predicted"/>
<comment type="caution">
    <text evidence="1">The sequence shown here is derived from an EMBL/GenBank/DDBJ whole genome shotgun (WGS) entry which is preliminary data.</text>
</comment>
<protein>
    <submittedName>
        <fullName evidence="1">Uncharacterized protein</fullName>
    </submittedName>
</protein>
<reference evidence="1" key="1">
    <citation type="journal article" date="2014" name="Front. Microbiol.">
        <title>High frequency of phylogenetically diverse reductive dehalogenase-homologous genes in deep subseafloor sedimentary metagenomes.</title>
        <authorList>
            <person name="Kawai M."/>
            <person name="Futagami T."/>
            <person name="Toyoda A."/>
            <person name="Takaki Y."/>
            <person name="Nishi S."/>
            <person name="Hori S."/>
            <person name="Arai W."/>
            <person name="Tsubouchi T."/>
            <person name="Morono Y."/>
            <person name="Uchiyama I."/>
            <person name="Ito T."/>
            <person name="Fujiyama A."/>
            <person name="Inagaki F."/>
            <person name="Takami H."/>
        </authorList>
    </citation>
    <scope>NUCLEOTIDE SEQUENCE</scope>
    <source>
        <strain evidence="1">Expedition CK06-06</strain>
    </source>
</reference>
<dbReference type="EMBL" id="BART01029535">
    <property type="protein sequence ID" value="GAH07945.1"/>
    <property type="molecule type" value="Genomic_DNA"/>
</dbReference>